<organism evidence="2 3">
    <name type="scientific">Rhizobium lusitanum</name>
    <dbReference type="NCBI Taxonomy" id="293958"/>
    <lineage>
        <taxon>Bacteria</taxon>
        <taxon>Pseudomonadati</taxon>
        <taxon>Pseudomonadota</taxon>
        <taxon>Alphaproteobacteria</taxon>
        <taxon>Hyphomicrobiales</taxon>
        <taxon>Rhizobiaceae</taxon>
        <taxon>Rhizobium/Agrobacterium group</taxon>
        <taxon>Rhizobium</taxon>
    </lineage>
</organism>
<dbReference type="Proteomes" id="UP000199205">
    <property type="component" value="Unassembled WGS sequence"/>
</dbReference>
<sequence length="69" mass="7824">MPLRLRKFIGMILLVLLVAIYAIVAMIVAVRTLGDQPGWVHFLYFLFSGIIWVLPAMGIIKWMAGPRPQ</sequence>
<reference evidence="2 3" key="1">
    <citation type="submission" date="2016-08" db="EMBL/GenBank/DDBJ databases">
        <authorList>
            <person name="Seilhamer J.J."/>
        </authorList>
    </citation>
    <scope>NUCLEOTIDE SEQUENCE [LARGE SCALE GENOMIC DNA]</scope>
    <source>
        <strain evidence="2 3">P1-7</strain>
    </source>
</reference>
<feature type="transmembrane region" description="Helical" evidence="1">
    <location>
        <begin position="12"/>
        <end position="30"/>
    </location>
</feature>
<gene>
    <name evidence="2" type="ORF">GA0061101_10142</name>
</gene>
<evidence type="ECO:0000313" key="2">
    <source>
        <dbReference type="EMBL" id="SCB07134.1"/>
    </source>
</evidence>
<name>A0A1C3TV52_9HYPH</name>
<keyword evidence="1" id="KW-1133">Transmembrane helix</keyword>
<dbReference type="OrthoDB" id="7510023at2"/>
<evidence type="ECO:0000313" key="3">
    <source>
        <dbReference type="Proteomes" id="UP000199205"/>
    </source>
</evidence>
<protein>
    <recommendedName>
        <fullName evidence="4">DUF2842 domain-containing protein</fullName>
    </recommendedName>
</protein>
<keyword evidence="1" id="KW-0812">Transmembrane</keyword>
<evidence type="ECO:0000256" key="1">
    <source>
        <dbReference type="SAM" id="Phobius"/>
    </source>
</evidence>
<evidence type="ECO:0008006" key="4">
    <source>
        <dbReference type="Google" id="ProtNLM"/>
    </source>
</evidence>
<proteinExistence type="predicted"/>
<dbReference type="EMBL" id="FMAF01000001">
    <property type="protein sequence ID" value="SCB07134.1"/>
    <property type="molecule type" value="Genomic_DNA"/>
</dbReference>
<keyword evidence="1" id="KW-0472">Membrane</keyword>
<dbReference type="RefSeq" id="WP_037194153.1">
    <property type="nucleotide sequence ID" value="NZ_FMAF01000001.1"/>
</dbReference>
<dbReference type="AlphaFoldDB" id="A0A1C3TV52"/>
<dbReference type="Pfam" id="PF11003">
    <property type="entry name" value="DUF2842"/>
    <property type="match status" value="1"/>
</dbReference>
<accession>A0A1C3TV52</accession>
<dbReference type="InterPro" id="IPR021265">
    <property type="entry name" value="DUF2842"/>
</dbReference>
<feature type="transmembrane region" description="Helical" evidence="1">
    <location>
        <begin position="42"/>
        <end position="64"/>
    </location>
</feature>